<protein>
    <submittedName>
        <fullName evidence="4">F124B protein</fullName>
    </submittedName>
</protein>
<dbReference type="GO" id="GO:0005654">
    <property type="term" value="C:nucleoplasm"/>
    <property type="evidence" value="ECO:0007669"/>
    <property type="project" value="TreeGrafter"/>
</dbReference>
<comment type="similarity">
    <text evidence="1">Belongs to the FAM124 family.</text>
</comment>
<evidence type="ECO:0000313" key="5">
    <source>
        <dbReference type="Proteomes" id="UP000736164"/>
    </source>
</evidence>
<sequence>MTMHLLANPGESFLLQQTLDQLFKWVSPELRLFHVSERACPVKDCGRPRTKASVYPSLSVTLFLHEDYGEERILRVQDFFQRPPWQYHHSESAGGKFLPYLLSSRDFYSLDSHMPVWAVRPVHCGDEIVRVTLYCRQDNYEDAVRMYGTILRREAAATQKSGFCFFTLCSSASASVQLALKQLPPGVSVDVRESAVLQFTVLEIGQLVPLLPNPCYPISSTRWQTEDYDGNKILFQVSVPLQSQHSMTSAFPVSSQQSLRNMPKSLPSSIPTWSVNKWSPSCKERGTSGTGVEEGPGRSPPDQQKCGPGGVPPKNERVYSDSCCSTPRSSSCYSSQRSSPAVLSWCEPHYEHGNPPSACCIQTDSTAGLPEEDESETNVDTGFAVLNQDGLPGHSKLAFSGFPRDLCNSLPDSRTLSCASPEQITKRLPISTSLNSCVCSSKMCKSSTSGFKREGQDRTEHCIPKHCLPPIQTKYQNVQVDEFFI</sequence>
<gene>
    <name evidence="4" type="primary">Fam124b</name>
    <name evidence="4" type="ORF">GTO95_0015963</name>
</gene>
<dbReference type="AlphaFoldDB" id="A0A8J7P9E7"/>
<feature type="region of interest" description="Disordered" evidence="2">
    <location>
        <begin position="252"/>
        <end position="313"/>
    </location>
</feature>
<dbReference type="PANTHER" id="PTHR14715:SF2">
    <property type="entry name" value="PROTEIN FAM124B"/>
    <property type="match status" value="1"/>
</dbReference>
<feature type="non-terminal residue" evidence="4">
    <location>
        <position position="485"/>
    </location>
</feature>
<feature type="domain" description="FAM124" evidence="3">
    <location>
        <begin position="1"/>
        <end position="236"/>
    </location>
</feature>
<comment type="caution">
    <text evidence="4">The sequence shown here is derived from an EMBL/GenBank/DDBJ whole genome shotgun (WGS) entry which is preliminary data.</text>
</comment>
<name>A0A8J7P9E7_ATRSP</name>
<evidence type="ECO:0000256" key="2">
    <source>
        <dbReference type="SAM" id="MobiDB-lite"/>
    </source>
</evidence>
<dbReference type="PANTHER" id="PTHR14715">
    <property type="entry name" value="FAM124 DOMAIN-CONTAINING PROTEIN-RELATED"/>
    <property type="match status" value="1"/>
</dbReference>
<dbReference type="InterPro" id="IPR029380">
    <property type="entry name" value="FAM124"/>
</dbReference>
<proteinExistence type="inferred from homology"/>
<reference evidence="4" key="1">
    <citation type="journal article" date="2021" name="Cell">
        <title>Tracing the genetic footprints of vertebrate landing in non-teleost ray-finned fishes.</title>
        <authorList>
            <person name="Bi X."/>
            <person name="Wang K."/>
            <person name="Yang L."/>
            <person name="Pan H."/>
            <person name="Jiang H."/>
            <person name="Wei Q."/>
            <person name="Fang M."/>
            <person name="Yu H."/>
            <person name="Zhu C."/>
            <person name="Cai Y."/>
            <person name="He Y."/>
            <person name="Gan X."/>
            <person name="Zeng H."/>
            <person name="Yu D."/>
            <person name="Zhu Y."/>
            <person name="Jiang H."/>
            <person name="Qiu Q."/>
            <person name="Yang H."/>
            <person name="Zhang Y.E."/>
            <person name="Wang W."/>
            <person name="Zhu M."/>
            <person name="He S."/>
            <person name="Zhang G."/>
        </authorList>
    </citation>
    <scope>NUCLEOTIDE SEQUENCE</scope>
    <source>
        <strain evidence="4">Allg_001</strain>
    </source>
</reference>
<feature type="non-terminal residue" evidence="4">
    <location>
        <position position="1"/>
    </location>
</feature>
<evidence type="ECO:0000259" key="3">
    <source>
        <dbReference type="Pfam" id="PF15067"/>
    </source>
</evidence>
<dbReference type="Proteomes" id="UP000736164">
    <property type="component" value="Unassembled WGS sequence"/>
</dbReference>
<dbReference type="InterPro" id="IPR046365">
    <property type="entry name" value="FAM124_dom"/>
</dbReference>
<dbReference type="EMBL" id="JAAWVO010071130">
    <property type="protein sequence ID" value="MBN3324586.1"/>
    <property type="molecule type" value="Genomic_DNA"/>
</dbReference>
<feature type="compositionally biased region" description="Polar residues" evidence="2">
    <location>
        <begin position="252"/>
        <end position="279"/>
    </location>
</feature>
<organism evidence="4 5">
    <name type="scientific">Atractosteus spatula</name>
    <name type="common">Alligator gar</name>
    <name type="synonym">Lepisosteus spatula</name>
    <dbReference type="NCBI Taxonomy" id="7917"/>
    <lineage>
        <taxon>Eukaryota</taxon>
        <taxon>Metazoa</taxon>
        <taxon>Chordata</taxon>
        <taxon>Craniata</taxon>
        <taxon>Vertebrata</taxon>
        <taxon>Euteleostomi</taxon>
        <taxon>Actinopterygii</taxon>
        <taxon>Neopterygii</taxon>
        <taxon>Holostei</taxon>
        <taxon>Semionotiformes</taxon>
        <taxon>Lepisosteidae</taxon>
        <taxon>Atractosteus</taxon>
    </lineage>
</organism>
<accession>A0A8J7P9E7</accession>
<dbReference type="Pfam" id="PF15067">
    <property type="entry name" value="FAM124"/>
    <property type="match status" value="1"/>
</dbReference>
<evidence type="ECO:0000256" key="1">
    <source>
        <dbReference type="ARBA" id="ARBA00006440"/>
    </source>
</evidence>
<keyword evidence="5" id="KW-1185">Reference proteome</keyword>
<evidence type="ECO:0000313" key="4">
    <source>
        <dbReference type="EMBL" id="MBN3324586.1"/>
    </source>
</evidence>